<dbReference type="FunFam" id="3.40.50.300:FF:001091">
    <property type="entry name" value="Probable disease resistance protein At1g61300"/>
    <property type="match status" value="1"/>
</dbReference>
<dbReference type="OrthoDB" id="10615509at2759"/>
<dbReference type="InterPro" id="IPR027417">
    <property type="entry name" value="P-loop_NTPase"/>
</dbReference>
<reference evidence="11 12" key="1">
    <citation type="journal article" date="2006" name="Science">
        <title>The genome of black cottonwood, Populus trichocarpa (Torr. &amp; Gray).</title>
        <authorList>
            <person name="Tuskan G.A."/>
            <person name="Difazio S."/>
            <person name="Jansson S."/>
            <person name="Bohlmann J."/>
            <person name="Grigoriev I."/>
            <person name="Hellsten U."/>
            <person name="Putnam N."/>
            <person name="Ralph S."/>
            <person name="Rombauts S."/>
            <person name="Salamov A."/>
            <person name="Schein J."/>
            <person name="Sterck L."/>
            <person name="Aerts A."/>
            <person name="Bhalerao R.R."/>
            <person name="Bhalerao R.P."/>
            <person name="Blaudez D."/>
            <person name="Boerjan W."/>
            <person name="Brun A."/>
            <person name="Brunner A."/>
            <person name="Busov V."/>
            <person name="Campbell M."/>
            <person name="Carlson J."/>
            <person name="Chalot M."/>
            <person name="Chapman J."/>
            <person name="Chen G.L."/>
            <person name="Cooper D."/>
            <person name="Coutinho P.M."/>
            <person name="Couturier J."/>
            <person name="Covert S."/>
            <person name="Cronk Q."/>
            <person name="Cunningham R."/>
            <person name="Davis J."/>
            <person name="Degroeve S."/>
            <person name="Dejardin A."/>
            <person name="Depamphilis C."/>
            <person name="Detter J."/>
            <person name="Dirks B."/>
            <person name="Dubchak I."/>
            <person name="Duplessis S."/>
            <person name="Ehlting J."/>
            <person name="Ellis B."/>
            <person name="Gendler K."/>
            <person name="Goodstein D."/>
            <person name="Gribskov M."/>
            <person name="Grimwood J."/>
            <person name="Groover A."/>
            <person name="Gunter L."/>
            <person name="Hamberger B."/>
            <person name="Heinze B."/>
            <person name="Helariutta Y."/>
            <person name="Henrissat B."/>
            <person name="Holligan D."/>
            <person name="Holt R."/>
            <person name="Huang W."/>
            <person name="Islam-Faridi N."/>
            <person name="Jones S."/>
            <person name="Jones-Rhoades M."/>
            <person name="Jorgensen R."/>
            <person name="Joshi C."/>
            <person name="Kangasjarvi J."/>
            <person name="Karlsson J."/>
            <person name="Kelleher C."/>
            <person name="Kirkpatrick R."/>
            <person name="Kirst M."/>
            <person name="Kohler A."/>
            <person name="Kalluri U."/>
            <person name="Larimer F."/>
            <person name="Leebens-Mack J."/>
            <person name="Leple J.C."/>
            <person name="Locascio P."/>
            <person name="Lou Y."/>
            <person name="Lucas S."/>
            <person name="Martin F."/>
            <person name="Montanini B."/>
            <person name="Napoli C."/>
            <person name="Nelson D.R."/>
            <person name="Nelson C."/>
            <person name="Nieminen K."/>
            <person name="Nilsson O."/>
            <person name="Pereda V."/>
            <person name="Peter G."/>
            <person name="Philippe R."/>
            <person name="Pilate G."/>
            <person name="Poliakov A."/>
            <person name="Razumovskaya J."/>
            <person name="Richardson P."/>
            <person name="Rinaldi C."/>
            <person name="Ritland K."/>
            <person name="Rouze P."/>
            <person name="Ryaboy D."/>
            <person name="Schmutz J."/>
            <person name="Schrader J."/>
            <person name="Segerman B."/>
            <person name="Shin H."/>
            <person name="Siddiqui A."/>
            <person name="Sterky F."/>
            <person name="Terry A."/>
            <person name="Tsai C.J."/>
            <person name="Uberbacher E."/>
            <person name="Unneberg P."/>
            <person name="Vahala J."/>
            <person name="Wall K."/>
            <person name="Wessler S."/>
            <person name="Yang G."/>
            <person name="Yin T."/>
            <person name="Douglas C."/>
            <person name="Marra M."/>
            <person name="Sandberg G."/>
            <person name="Van de Peer Y."/>
            <person name="Rokhsar D."/>
        </authorList>
    </citation>
    <scope>NUCLEOTIDE SEQUENCE [LARGE SCALE GENOMIC DNA]</scope>
    <source>
        <strain evidence="12">cv. Nisqually</strain>
    </source>
</reference>
<keyword evidence="8" id="KW-0067">ATP-binding</keyword>
<accession>A0A3N7EJL3</accession>
<dbReference type="Proteomes" id="UP000006729">
    <property type="component" value="Chromosome 1"/>
</dbReference>
<evidence type="ECO:0000256" key="8">
    <source>
        <dbReference type="ARBA" id="ARBA00022840"/>
    </source>
</evidence>
<gene>
    <name evidence="11" type="ORF">POPTR_001G406100</name>
</gene>
<evidence type="ECO:0000256" key="9">
    <source>
        <dbReference type="PROSITE-ProRule" id="PRU00027"/>
    </source>
</evidence>
<dbReference type="GO" id="GO:0005524">
    <property type="term" value="F:ATP binding"/>
    <property type="evidence" value="ECO:0007669"/>
    <property type="project" value="UniProtKB-KW"/>
</dbReference>
<keyword evidence="7" id="KW-0862">Zinc</keyword>
<dbReference type="SMART" id="SM00382">
    <property type="entry name" value="AAA"/>
    <property type="match status" value="1"/>
</dbReference>
<dbReference type="Gene3D" id="3.40.50.300">
    <property type="entry name" value="P-loop containing nucleotide triphosphate hydrolases"/>
    <property type="match status" value="1"/>
</dbReference>
<evidence type="ECO:0000256" key="1">
    <source>
        <dbReference type="ARBA" id="ARBA00022614"/>
    </source>
</evidence>
<dbReference type="PROSITE" id="PS50808">
    <property type="entry name" value="ZF_BED"/>
    <property type="match status" value="1"/>
</dbReference>
<dbReference type="InterPro" id="IPR002182">
    <property type="entry name" value="NB-ARC"/>
</dbReference>
<dbReference type="InterPro" id="IPR042197">
    <property type="entry name" value="Apaf_helical"/>
</dbReference>
<evidence type="ECO:0000256" key="5">
    <source>
        <dbReference type="ARBA" id="ARBA00022771"/>
    </source>
</evidence>
<keyword evidence="2" id="KW-0479">Metal-binding</keyword>
<keyword evidence="12" id="KW-1185">Reference proteome</keyword>
<evidence type="ECO:0000256" key="3">
    <source>
        <dbReference type="ARBA" id="ARBA00022737"/>
    </source>
</evidence>
<dbReference type="InterPro" id="IPR058922">
    <property type="entry name" value="WHD_DRP"/>
</dbReference>
<evidence type="ECO:0000256" key="4">
    <source>
        <dbReference type="ARBA" id="ARBA00022741"/>
    </source>
</evidence>
<dbReference type="InterPro" id="IPR003593">
    <property type="entry name" value="AAA+_ATPase"/>
</dbReference>
<dbReference type="EMBL" id="CM009290">
    <property type="protein sequence ID" value="RQO85992.1"/>
    <property type="molecule type" value="Genomic_DNA"/>
</dbReference>
<keyword evidence="4" id="KW-0547">Nucleotide-binding</keyword>
<dbReference type="Pfam" id="PF00931">
    <property type="entry name" value="NB-ARC"/>
    <property type="match status" value="1"/>
</dbReference>
<dbReference type="Pfam" id="PF23559">
    <property type="entry name" value="WHD_DRP"/>
    <property type="match status" value="1"/>
</dbReference>
<evidence type="ECO:0000256" key="7">
    <source>
        <dbReference type="ARBA" id="ARBA00022833"/>
    </source>
</evidence>
<keyword evidence="5 9" id="KW-0863">Zinc-finger</keyword>
<dbReference type="InterPro" id="IPR050905">
    <property type="entry name" value="Plant_NBS-LRR"/>
</dbReference>
<keyword evidence="1" id="KW-0433">Leucine-rich repeat</keyword>
<dbReference type="Gene3D" id="1.10.10.10">
    <property type="entry name" value="Winged helix-like DNA-binding domain superfamily/Winged helix DNA-binding domain"/>
    <property type="match status" value="1"/>
</dbReference>
<dbReference type="Gene3D" id="1.10.8.430">
    <property type="entry name" value="Helical domain of apoptotic protease-activating factors"/>
    <property type="match status" value="1"/>
</dbReference>
<evidence type="ECO:0000313" key="11">
    <source>
        <dbReference type="EMBL" id="RQO85992.1"/>
    </source>
</evidence>
<dbReference type="InParanoid" id="A0A3N7EJL3"/>
<dbReference type="PRINTS" id="PR00364">
    <property type="entry name" value="DISEASERSIST"/>
</dbReference>
<dbReference type="FunFam" id="1.10.10.10:FF:000322">
    <property type="entry name" value="Probable disease resistance protein At1g63360"/>
    <property type="match status" value="1"/>
</dbReference>
<dbReference type="SUPFAM" id="SSF52540">
    <property type="entry name" value="P-loop containing nucleoside triphosphate hydrolases"/>
    <property type="match status" value="1"/>
</dbReference>
<keyword evidence="3" id="KW-0677">Repeat</keyword>
<dbReference type="GO" id="GO:0098542">
    <property type="term" value="P:defense response to other organism"/>
    <property type="evidence" value="ECO:0000318"/>
    <property type="project" value="GO_Central"/>
</dbReference>
<dbReference type="PANTHER" id="PTHR33463:SF187">
    <property type="entry name" value="AND NB-ARC DOMAIN DISEASE RESISTANCE PROTEIN, PUTATIVE-RELATED"/>
    <property type="match status" value="1"/>
</dbReference>
<keyword evidence="6" id="KW-0611">Plant defense</keyword>
<dbReference type="InterPro" id="IPR036388">
    <property type="entry name" value="WH-like_DNA-bd_sf"/>
</dbReference>
<dbReference type="GO" id="GO:0003677">
    <property type="term" value="F:DNA binding"/>
    <property type="evidence" value="ECO:0007669"/>
    <property type="project" value="InterPro"/>
</dbReference>
<dbReference type="GO" id="GO:0043531">
    <property type="term" value="F:ADP binding"/>
    <property type="evidence" value="ECO:0007669"/>
    <property type="project" value="InterPro"/>
</dbReference>
<protein>
    <recommendedName>
        <fullName evidence="10">BED-type domain-containing protein</fullName>
    </recommendedName>
</protein>
<dbReference type="AlphaFoldDB" id="A0A3N7EJL3"/>
<dbReference type="InterPro" id="IPR003656">
    <property type="entry name" value="Znf_BED"/>
</dbReference>
<dbReference type="PANTHER" id="PTHR33463">
    <property type="entry name" value="NB-ARC DOMAIN-CONTAINING PROTEIN-RELATED"/>
    <property type="match status" value="1"/>
</dbReference>
<feature type="domain" description="BED-type" evidence="10">
    <location>
        <begin position="3"/>
        <end position="60"/>
    </location>
</feature>
<organism evidence="11 12">
    <name type="scientific">Populus trichocarpa</name>
    <name type="common">Western balsam poplar</name>
    <name type="synonym">Populus balsamifera subsp. trichocarpa</name>
    <dbReference type="NCBI Taxonomy" id="3694"/>
    <lineage>
        <taxon>Eukaryota</taxon>
        <taxon>Viridiplantae</taxon>
        <taxon>Streptophyta</taxon>
        <taxon>Embryophyta</taxon>
        <taxon>Tracheophyta</taxon>
        <taxon>Spermatophyta</taxon>
        <taxon>Magnoliopsida</taxon>
        <taxon>eudicotyledons</taxon>
        <taxon>Gunneridae</taxon>
        <taxon>Pentapetalae</taxon>
        <taxon>rosids</taxon>
        <taxon>fabids</taxon>
        <taxon>Malpighiales</taxon>
        <taxon>Salicaceae</taxon>
        <taxon>Saliceae</taxon>
        <taxon>Populus</taxon>
    </lineage>
</organism>
<sequence>MVRPNDPFWDYVEKMTGGLLKCMFCEYIFAAATSISRIKSHFAGVKGRGINVCAKVPKDIQEAASLAIYGTKKKRKTMPSSSNNGVANMISTSSQEEKKEFETLARDVEEMLMEVESTDKIENKSAGELVQLVKMSSSLEGNIVDAHESSGNAFPRTDLVGQSIEKDWQEIYGLSTENDDLNCGRENMAVDLIPEGVHETIGDAWPTTEQVGQAFERNTDDIWSLLNKEQVFTIGVCGKGGVGKTTLVMHIHNLLLKRPNYFRHVYWITVTQDLSICKLQNLIAEYIDLDLSNEDDESRRAVKLSKAFVSKQKSLLILDNLWYHFDAEKVGIPIGAKECKLIFTTRSSDVCKWMGCLENVVKLEPLSKDEAWSLFAKELGNYDINVEPLAKLLASECAGLPLGIKTLARSMRGVEDASVWRKVLEKWEESKLGQSSMELEVFRMLKFSYIHLNDSSLQQCLLHCALFPEDSKINRNEVIEYLIVERIIEAIGSRQSQFDKGHSMLNKLESACLLESFITEDYRYVKMHDLIRDMALQIMIQEPWLKLVFN</sequence>
<evidence type="ECO:0000256" key="2">
    <source>
        <dbReference type="ARBA" id="ARBA00022723"/>
    </source>
</evidence>
<dbReference type="GO" id="GO:0008270">
    <property type="term" value="F:zinc ion binding"/>
    <property type="evidence" value="ECO:0007669"/>
    <property type="project" value="UniProtKB-KW"/>
</dbReference>
<evidence type="ECO:0000313" key="12">
    <source>
        <dbReference type="Proteomes" id="UP000006729"/>
    </source>
</evidence>
<evidence type="ECO:0000256" key="6">
    <source>
        <dbReference type="ARBA" id="ARBA00022821"/>
    </source>
</evidence>
<evidence type="ECO:0000259" key="10">
    <source>
        <dbReference type="PROSITE" id="PS50808"/>
    </source>
</evidence>
<name>A0A3N7EJL3_POPTR</name>
<proteinExistence type="predicted"/>